<evidence type="ECO:0000256" key="1">
    <source>
        <dbReference type="ARBA" id="ARBA00000312"/>
    </source>
</evidence>
<dbReference type="SUPFAM" id="SSF52540">
    <property type="entry name" value="P-loop containing nucleoside triphosphate hydrolases"/>
    <property type="match status" value="1"/>
</dbReference>
<dbReference type="EMBL" id="CCXY01000040">
    <property type="protein sequence ID" value="CEG11248.1"/>
    <property type="molecule type" value="Genomic_DNA"/>
</dbReference>
<evidence type="ECO:0000256" key="4">
    <source>
        <dbReference type="ARBA" id="ARBA00003889"/>
    </source>
</evidence>
<dbReference type="EC" id="2.7.7.62" evidence="9"/>
<evidence type="ECO:0000256" key="9">
    <source>
        <dbReference type="ARBA" id="ARBA00012523"/>
    </source>
</evidence>
<comment type="function">
    <text evidence="4">Catalyzes ATP-dependent phosphorylation of adenosylcobinamide and addition of GMP to adenosylcobinamide phosphate.</text>
</comment>
<keyword evidence="10" id="KW-0169">Cobalamin biosynthesis</keyword>
<reference evidence="18" key="1">
    <citation type="submission" date="2014-09" db="EMBL/GenBank/DDBJ databases">
        <authorList>
            <person name="Probst J Alexander"/>
        </authorList>
    </citation>
    <scope>NUCLEOTIDE SEQUENCE</scope>
</reference>
<dbReference type="GO" id="GO:0043752">
    <property type="term" value="F:adenosylcobinamide kinase activity"/>
    <property type="evidence" value="ECO:0007669"/>
    <property type="project" value="UniProtKB-EC"/>
</dbReference>
<dbReference type="GO" id="GO:0005525">
    <property type="term" value="F:GTP binding"/>
    <property type="evidence" value="ECO:0007669"/>
    <property type="project" value="UniProtKB-KW"/>
</dbReference>
<keyword evidence="12" id="KW-0547">Nucleotide-binding</keyword>
<dbReference type="GO" id="GO:0009236">
    <property type="term" value="P:cobalamin biosynthetic process"/>
    <property type="evidence" value="ECO:0007669"/>
    <property type="project" value="UniProtKB-KW"/>
</dbReference>
<dbReference type="PANTHER" id="PTHR34848:SF1">
    <property type="entry name" value="BIFUNCTIONAL ADENOSYLCOBALAMIN BIOSYNTHESIS PROTEIN COBU"/>
    <property type="match status" value="1"/>
</dbReference>
<comment type="pathway">
    <text evidence="5">Cofactor biosynthesis; adenosylcobalamin biosynthesis; adenosylcobalamin from cob(II)yrinate a,c-diamide: step 6/7.</text>
</comment>
<evidence type="ECO:0000256" key="11">
    <source>
        <dbReference type="ARBA" id="ARBA00022679"/>
    </source>
</evidence>
<evidence type="ECO:0000256" key="2">
    <source>
        <dbReference type="ARBA" id="ARBA00000711"/>
    </source>
</evidence>
<evidence type="ECO:0000256" key="6">
    <source>
        <dbReference type="ARBA" id="ARBA00005159"/>
    </source>
</evidence>
<comment type="pathway">
    <text evidence="6">Cofactor biosynthesis; adenosylcobalamin biosynthesis; adenosylcobalamin from cob(II)yrinate a,c-diamide: step 5/7.</text>
</comment>
<sequence>MLIFILGGVRSGKSKYAGEIADKISKNENKKIVYIATYKNDGKDAEMIKRIERHKNNRPNTWNVIEEGKIYDVASNLGEIENSVIIIDCLTLLVSNFFAENKNADESNITSEIEKMLKEIRKGIKKNNNEFIIISNEVGEGIIPVNKISRRYADLLGRANQIIAKHSAQFYFMFAGIPMKIK</sequence>
<dbReference type="PANTHER" id="PTHR34848">
    <property type="match status" value="1"/>
</dbReference>
<evidence type="ECO:0000256" key="14">
    <source>
        <dbReference type="ARBA" id="ARBA00022840"/>
    </source>
</evidence>
<comment type="catalytic activity">
    <reaction evidence="3">
        <text>adenosylcob(III)inamide + GTP = adenosylcob(III)inamide phosphate + GDP + H(+)</text>
        <dbReference type="Rhea" id="RHEA:15765"/>
        <dbReference type="ChEBI" id="CHEBI:2480"/>
        <dbReference type="ChEBI" id="CHEBI:15378"/>
        <dbReference type="ChEBI" id="CHEBI:37565"/>
        <dbReference type="ChEBI" id="CHEBI:58189"/>
        <dbReference type="ChEBI" id="CHEBI:58502"/>
        <dbReference type="EC" id="2.7.1.156"/>
    </reaction>
</comment>
<comment type="catalytic activity">
    <reaction evidence="2">
        <text>adenosylcob(III)inamide phosphate + GTP + H(+) = adenosylcob(III)inamide-GDP + diphosphate</text>
        <dbReference type="Rhea" id="RHEA:22712"/>
        <dbReference type="ChEBI" id="CHEBI:15378"/>
        <dbReference type="ChEBI" id="CHEBI:33019"/>
        <dbReference type="ChEBI" id="CHEBI:37565"/>
        <dbReference type="ChEBI" id="CHEBI:58502"/>
        <dbReference type="ChEBI" id="CHEBI:60487"/>
        <dbReference type="EC" id="2.7.7.62"/>
    </reaction>
</comment>
<comment type="catalytic activity">
    <reaction evidence="1">
        <text>adenosylcob(III)inamide + ATP = adenosylcob(III)inamide phosphate + ADP + H(+)</text>
        <dbReference type="Rhea" id="RHEA:15769"/>
        <dbReference type="ChEBI" id="CHEBI:2480"/>
        <dbReference type="ChEBI" id="CHEBI:15378"/>
        <dbReference type="ChEBI" id="CHEBI:30616"/>
        <dbReference type="ChEBI" id="CHEBI:58502"/>
        <dbReference type="ChEBI" id="CHEBI:456216"/>
        <dbReference type="EC" id="2.7.1.156"/>
    </reaction>
</comment>
<evidence type="ECO:0000256" key="13">
    <source>
        <dbReference type="ARBA" id="ARBA00022777"/>
    </source>
</evidence>
<evidence type="ECO:0000256" key="16">
    <source>
        <dbReference type="ARBA" id="ARBA00029570"/>
    </source>
</evidence>
<dbReference type="GO" id="GO:0005524">
    <property type="term" value="F:ATP binding"/>
    <property type="evidence" value="ECO:0007669"/>
    <property type="project" value="UniProtKB-KW"/>
</dbReference>
<keyword evidence="15" id="KW-0342">GTP-binding</keyword>
<keyword evidence="14" id="KW-0067">ATP-binding</keyword>
<gene>
    <name evidence="18" type="primary">cobP</name>
    <name evidence="18" type="ORF">MSIBF_A1340003</name>
</gene>
<dbReference type="Gene3D" id="3.40.50.300">
    <property type="entry name" value="P-loop containing nucleotide triphosphate hydrolases"/>
    <property type="match status" value="1"/>
</dbReference>
<evidence type="ECO:0000256" key="17">
    <source>
        <dbReference type="ARBA" id="ARBA00030571"/>
    </source>
</evidence>
<proteinExistence type="inferred from homology"/>
<keyword evidence="13" id="KW-0418">Kinase</keyword>
<evidence type="ECO:0000256" key="8">
    <source>
        <dbReference type="ARBA" id="ARBA00012016"/>
    </source>
</evidence>
<keyword evidence="11 18" id="KW-0808">Transferase</keyword>
<evidence type="ECO:0000256" key="3">
    <source>
        <dbReference type="ARBA" id="ARBA00001522"/>
    </source>
</evidence>
<evidence type="ECO:0000256" key="7">
    <source>
        <dbReference type="ARBA" id="ARBA00007490"/>
    </source>
</evidence>
<organism evidence="18">
    <name type="scientific">groundwater metagenome</name>
    <dbReference type="NCBI Taxonomy" id="717931"/>
    <lineage>
        <taxon>unclassified sequences</taxon>
        <taxon>metagenomes</taxon>
        <taxon>ecological metagenomes</taxon>
    </lineage>
</organism>
<dbReference type="InterPro" id="IPR027417">
    <property type="entry name" value="P-loop_NTPase"/>
</dbReference>
<accession>A0A098E615</accession>
<dbReference type="InterPro" id="IPR003203">
    <property type="entry name" value="CobU/CobP"/>
</dbReference>
<dbReference type="EC" id="2.7.1.156" evidence="8"/>
<dbReference type="GO" id="GO:0008820">
    <property type="term" value="F:cobinamide phosphate guanylyltransferase activity"/>
    <property type="evidence" value="ECO:0007669"/>
    <property type="project" value="UniProtKB-EC"/>
</dbReference>
<protein>
    <recommendedName>
        <fullName evidence="16">Adenosylcobinamide kinase</fullName>
        <ecNumber evidence="8">2.7.1.156</ecNumber>
        <ecNumber evidence="9">2.7.7.62</ecNumber>
    </recommendedName>
    <alternativeName>
        <fullName evidence="17">Adenosylcobinamide-phosphate guanylyltransferase</fullName>
    </alternativeName>
</protein>
<evidence type="ECO:0000256" key="12">
    <source>
        <dbReference type="ARBA" id="ARBA00022741"/>
    </source>
</evidence>
<evidence type="ECO:0000256" key="15">
    <source>
        <dbReference type="ARBA" id="ARBA00023134"/>
    </source>
</evidence>
<keyword evidence="18" id="KW-0548">Nucleotidyltransferase</keyword>
<dbReference type="PIRSF" id="PIRSF006135">
    <property type="entry name" value="CobU"/>
    <property type="match status" value="1"/>
</dbReference>
<dbReference type="Pfam" id="PF02283">
    <property type="entry name" value="CobU"/>
    <property type="match status" value="1"/>
</dbReference>
<evidence type="ECO:0000256" key="5">
    <source>
        <dbReference type="ARBA" id="ARBA00004692"/>
    </source>
</evidence>
<dbReference type="CDD" id="cd00544">
    <property type="entry name" value="CobU"/>
    <property type="match status" value="1"/>
</dbReference>
<comment type="similarity">
    <text evidence="7">Belongs to the CobU/CobP family.</text>
</comment>
<evidence type="ECO:0000313" key="18">
    <source>
        <dbReference type="EMBL" id="CEG11248.1"/>
    </source>
</evidence>
<evidence type="ECO:0000256" key="10">
    <source>
        <dbReference type="ARBA" id="ARBA00022573"/>
    </source>
</evidence>
<dbReference type="AlphaFoldDB" id="A0A098E615"/>
<name>A0A098E615_9ZZZZ</name>